<evidence type="ECO:0000313" key="3">
    <source>
        <dbReference type="Proteomes" id="UP000733379"/>
    </source>
</evidence>
<evidence type="ECO:0000313" key="2">
    <source>
        <dbReference type="EMBL" id="MBU3064438.1"/>
    </source>
</evidence>
<comment type="caution">
    <text evidence="2">The sequence shown here is derived from an EMBL/GenBank/DDBJ whole genome shotgun (WGS) entry which is preliminary data.</text>
</comment>
<reference evidence="2 3" key="1">
    <citation type="submission" date="2021-06" db="EMBL/GenBank/DDBJ databases">
        <title>Actinomycetes sequencing.</title>
        <authorList>
            <person name="Shan Q."/>
        </authorList>
    </citation>
    <scope>NUCLEOTIDE SEQUENCE [LARGE SCALE GENOMIC DNA]</scope>
    <source>
        <strain evidence="2 3">NEAU-G5</strain>
    </source>
</reference>
<protein>
    <submittedName>
        <fullName evidence="2">Uncharacterized protein</fullName>
    </submittedName>
</protein>
<evidence type="ECO:0000256" key="1">
    <source>
        <dbReference type="SAM" id="MobiDB-lite"/>
    </source>
</evidence>
<accession>A0ABS6B5E7</accession>
<name>A0ABS6B5E7_9NOCA</name>
<feature type="region of interest" description="Disordered" evidence="1">
    <location>
        <begin position="331"/>
        <end position="362"/>
    </location>
</feature>
<dbReference type="EMBL" id="JAHKNI010000007">
    <property type="protein sequence ID" value="MBU3064438.1"/>
    <property type="molecule type" value="Genomic_DNA"/>
</dbReference>
<dbReference type="Proteomes" id="UP000733379">
    <property type="component" value="Unassembled WGS sequence"/>
</dbReference>
<sequence>MSKSNGSAVPKFMRPVVADEPSASARTVAEQAVLALNASMIQLYETSLEKFKKNMRDQVPIILALFSGAGGQMILYRPGHEPEYAPPVPIVYQLAKSVGHSTMAIYEIVSPYVSNAYANQLWRPPMEMYRAQHQTAFESLDDLDMSDDDRSILRSILQRNMAFMDGCLAKGGYSYDDVERFIRDTEPYSAKSIGIGSSLQVGHWMSVVEEWKERLGDDWEHAYAVSNSLYVARQNNILYSVLVQFMGTETMGDRLLLIETPQFETTPETLLDVLGRIVADRSLGMVFFQDYFLMDVELLGGGGRAAITREMAQRGREAKLPTLAPFHSNDWPWKTNPNKGSGPARLEDVPVNCPVRPEPVTR</sequence>
<organism evidence="2 3">
    <name type="scientific">Nocardia albiluteola</name>
    <dbReference type="NCBI Taxonomy" id="2842303"/>
    <lineage>
        <taxon>Bacteria</taxon>
        <taxon>Bacillati</taxon>
        <taxon>Actinomycetota</taxon>
        <taxon>Actinomycetes</taxon>
        <taxon>Mycobacteriales</taxon>
        <taxon>Nocardiaceae</taxon>
        <taxon>Nocardia</taxon>
    </lineage>
</organism>
<gene>
    <name evidence="2" type="ORF">KO481_23250</name>
</gene>
<dbReference type="RefSeq" id="WP_215919571.1">
    <property type="nucleotide sequence ID" value="NZ_JAHKNI010000007.1"/>
</dbReference>
<keyword evidence="3" id="KW-1185">Reference proteome</keyword>
<proteinExistence type="predicted"/>